<dbReference type="OrthoDB" id="779687at2"/>
<reference evidence="2 3" key="1">
    <citation type="submission" date="2018-04" db="EMBL/GenBank/DDBJ databases">
        <title>Genomic Encyclopedia of Archaeal and Bacterial Type Strains, Phase II (KMG-II): from individual species to whole genera.</title>
        <authorList>
            <person name="Goeker M."/>
        </authorList>
    </citation>
    <scope>NUCLEOTIDE SEQUENCE [LARGE SCALE GENOMIC DNA]</scope>
    <source>
        <strain evidence="2 3">DSM 26809</strain>
    </source>
</reference>
<proteinExistence type="predicted"/>
<dbReference type="Proteomes" id="UP000244168">
    <property type="component" value="Unassembled WGS sequence"/>
</dbReference>
<name>A0A2T5JH01_9SPHI</name>
<evidence type="ECO:0008006" key="4">
    <source>
        <dbReference type="Google" id="ProtNLM"/>
    </source>
</evidence>
<sequence>MKSLLRFAKKSALVALPLLFIVQLSIAAAAPPQVSIISSKPQSVIFLHGLTKLTGALTAKHIPFEQVTSLSKAKGKTLIVAGLTSENGEIGSILKKYKTAPESEALSIHKSIYKNKPLWAIAGCDDKGAMYALLDVANRISWSTRQQPMRYVKEITQKPDVKERGISMYTMNRRYWESRFYDDNYWTTYFDMMAQDRLNMLEIMFGYENGGFMAPCYPYFFNVDGFPDVKIADITPEQQQRNLATMNHIIQIAHDRGIGVRLGIWDHMYRGGVQTGGNPDFAFKEGQPLPWQVSGLNAGNLKAYTKAAFDKFVKVIPNLDAVLFKDNNEGGLSDSELLEFGLNFLRTVKESAPNMLVDIHAKGLTDTLIHAATAMGVKFRIAPKYWMEQMGLPYHPTHINREDQKNRRHGYADMLTYPQHYQILWKLWNGGTNRVFLWGSPDYARRFAESAHLYNSSAYEVYEPLATKMESQWHDVKPFDLLNPQYQYYQYEFERYWNFYQMFGLIGYDPKTQTDVWDKEFEHRFGAKAAPIVESTLQQASWVLPRIVASCYPYSFFPTTAAWVEKQRLGDLPLYAKAEGSDIQQFASFDEEAQVLLGNLETAKTLPSTSSYWLAQTSATILEKVNEAEKAIGTKNNKEFNSTMVDMKMLANLALYHSRRVPAAVSYCLFLRTQDVSALDAAIAHEQQAIDAWQQLVNAAGNVYADRILIGRPGLSGHWRDELVALKAGLAKLQDQRKTFVANGPIKPAPHYKPATDADNSKYFAISHTPVTSAPVGKPIAINIKVTAPAGIKWVHLRYRSVNQTLDYQTLPMQATGQKDVYQVTIPADQINPKWDLMYLIELMDKNNKGFIYPDLNKETPYVIVNLKQ</sequence>
<evidence type="ECO:0000256" key="1">
    <source>
        <dbReference type="SAM" id="SignalP"/>
    </source>
</evidence>
<feature type="chain" id="PRO_5015626008" description="Glycosyl hydrolase family 67" evidence="1">
    <location>
        <begin position="28"/>
        <end position="869"/>
    </location>
</feature>
<evidence type="ECO:0000313" key="2">
    <source>
        <dbReference type="EMBL" id="PTR01697.1"/>
    </source>
</evidence>
<protein>
    <recommendedName>
        <fullName evidence="4">Glycosyl hydrolase family 67</fullName>
    </recommendedName>
</protein>
<dbReference type="RefSeq" id="WP_107827068.1">
    <property type="nucleotide sequence ID" value="NZ_CP160205.1"/>
</dbReference>
<organism evidence="2 3">
    <name type="scientific">Mucilaginibacter yixingensis</name>
    <dbReference type="NCBI Taxonomy" id="1295612"/>
    <lineage>
        <taxon>Bacteria</taxon>
        <taxon>Pseudomonadati</taxon>
        <taxon>Bacteroidota</taxon>
        <taxon>Sphingobacteriia</taxon>
        <taxon>Sphingobacteriales</taxon>
        <taxon>Sphingobacteriaceae</taxon>
        <taxon>Mucilaginibacter</taxon>
    </lineage>
</organism>
<accession>A0A2T5JH01</accession>
<comment type="caution">
    <text evidence="2">The sequence shown here is derived from an EMBL/GenBank/DDBJ whole genome shotgun (WGS) entry which is preliminary data.</text>
</comment>
<dbReference type="EMBL" id="QAOQ01000001">
    <property type="protein sequence ID" value="PTR01697.1"/>
    <property type="molecule type" value="Genomic_DNA"/>
</dbReference>
<keyword evidence="1" id="KW-0732">Signal</keyword>
<dbReference type="AlphaFoldDB" id="A0A2T5JH01"/>
<evidence type="ECO:0000313" key="3">
    <source>
        <dbReference type="Proteomes" id="UP000244168"/>
    </source>
</evidence>
<feature type="signal peptide" evidence="1">
    <location>
        <begin position="1"/>
        <end position="27"/>
    </location>
</feature>
<gene>
    <name evidence="2" type="ORF">C8P68_101935</name>
</gene>
<keyword evidence="3" id="KW-1185">Reference proteome</keyword>